<keyword evidence="3" id="KW-1185">Reference proteome</keyword>
<evidence type="ECO:0000313" key="3">
    <source>
        <dbReference type="Proteomes" id="UP000636010"/>
    </source>
</evidence>
<sequence length="152" mass="16580">MKILKLTFLSCLIIAVFACSSTEEETIPDNVIIDSEGLIIDLEWSTGGSATQATTDADLDLFLTNGTKDLKSSVGSSFEQVDIEDIYSDGSYTITVEYYRGSKAVDYTLYLRGGSSSESIKYTGTFRSDDAGLSVTYLEIAKVGDRYTIIDL</sequence>
<evidence type="ECO:0000313" key="2">
    <source>
        <dbReference type="EMBL" id="GGC53163.1"/>
    </source>
</evidence>
<name>A0ABQ1N7F4_9BACT</name>
<dbReference type="PROSITE" id="PS51257">
    <property type="entry name" value="PROKAR_LIPOPROTEIN"/>
    <property type="match status" value="1"/>
</dbReference>
<dbReference type="Gene3D" id="2.60.120.380">
    <property type="match status" value="1"/>
</dbReference>
<feature type="chain" id="PRO_5047207297" evidence="1">
    <location>
        <begin position="19"/>
        <end position="152"/>
    </location>
</feature>
<comment type="caution">
    <text evidence="2">The sequence shown here is derived from an EMBL/GenBank/DDBJ whole genome shotgun (WGS) entry which is preliminary data.</text>
</comment>
<evidence type="ECO:0000256" key="1">
    <source>
        <dbReference type="SAM" id="SignalP"/>
    </source>
</evidence>
<dbReference type="RefSeq" id="WP_188467451.1">
    <property type="nucleotide sequence ID" value="NZ_BAABHU010000018.1"/>
</dbReference>
<keyword evidence="1" id="KW-0732">Signal</keyword>
<dbReference type="EMBL" id="BMEC01000018">
    <property type="protein sequence ID" value="GGC53163.1"/>
    <property type="molecule type" value="Genomic_DNA"/>
</dbReference>
<accession>A0ABQ1N7F4</accession>
<dbReference type="Proteomes" id="UP000636010">
    <property type="component" value="Unassembled WGS sequence"/>
</dbReference>
<organism evidence="2 3">
    <name type="scientific">Marivirga lumbricoides</name>
    <dbReference type="NCBI Taxonomy" id="1046115"/>
    <lineage>
        <taxon>Bacteria</taxon>
        <taxon>Pseudomonadati</taxon>
        <taxon>Bacteroidota</taxon>
        <taxon>Cytophagia</taxon>
        <taxon>Cytophagales</taxon>
        <taxon>Marivirgaceae</taxon>
        <taxon>Marivirga</taxon>
    </lineage>
</organism>
<feature type="signal peptide" evidence="1">
    <location>
        <begin position="1"/>
        <end position="18"/>
    </location>
</feature>
<gene>
    <name evidence="2" type="ORF">GCM10011506_43480</name>
</gene>
<protein>
    <submittedName>
        <fullName evidence="2">Uncharacterized protein</fullName>
    </submittedName>
</protein>
<reference evidence="3" key="1">
    <citation type="journal article" date="2019" name="Int. J. Syst. Evol. Microbiol.">
        <title>The Global Catalogue of Microorganisms (GCM) 10K type strain sequencing project: providing services to taxonomists for standard genome sequencing and annotation.</title>
        <authorList>
            <consortium name="The Broad Institute Genomics Platform"/>
            <consortium name="The Broad Institute Genome Sequencing Center for Infectious Disease"/>
            <person name="Wu L."/>
            <person name="Ma J."/>
        </authorList>
    </citation>
    <scope>NUCLEOTIDE SEQUENCE [LARGE SCALE GENOMIC DNA]</scope>
    <source>
        <strain evidence="3">CGMCC 1.10832</strain>
    </source>
</reference>
<proteinExistence type="predicted"/>